<feature type="compositionally biased region" description="Polar residues" evidence="1">
    <location>
        <begin position="207"/>
        <end position="219"/>
    </location>
</feature>
<accession>A0A6A6IIE6</accession>
<evidence type="ECO:0000256" key="1">
    <source>
        <dbReference type="SAM" id="MobiDB-lite"/>
    </source>
</evidence>
<reference evidence="2" key="1">
    <citation type="journal article" date="2020" name="Stud. Mycol.">
        <title>101 Dothideomycetes genomes: a test case for predicting lifestyles and emergence of pathogens.</title>
        <authorList>
            <person name="Haridas S."/>
            <person name="Albert R."/>
            <person name="Binder M."/>
            <person name="Bloem J."/>
            <person name="Labutti K."/>
            <person name="Salamov A."/>
            <person name="Andreopoulos B."/>
            <person name="Baker S."/>
            <person name="Barry K."/>
            <person name="Bills G."/>
            <person name="Bluhm B."/>
            <person name="Cannon C."/>
            <person name="Castanera R."/>
            <person name="Culley D."/>
            <person name="Daum C."/>
            <person name="Ezra D."/>
            <person name="Gonzalez J."/>
            <person name="Henrissat B."/>
            <person name="Kuo A."/>
            <person name="Liang C."/>
            <person name="Lipzen A."/>
            <person name="Lutzoni F."/>
            <person name="Magnuson J."/>
            <person name="Mondo S."/>
            <person name="Nolan M."/>
            <person name="Ohm R."/>
            <person name="Pangilinan J."/>
            <person name="Park H.-J."/>
            <person name="Ramirez L."/>
            <person name="Alfaro M."/>
            <person name="Sun H."/>
            <person name="Tritt A."/>
            <person name="Yoshinaga Y."/>
            <person name="Zwiers L.-H."/>
            <person name="Turgeon B."/>
            <person name="Goodwin S."/>
            <person name="Spatafora J."/>
            <person name="Crous P."/>
            <person name="Grigoriev I."/>
        </authorList>
    </citation>
    <scope>NUCLEOTIDE SEQUENCE</scope>
    <source>
        <strain evidence="2">CBS 122368</strain>
    </source>
</reference>
<feature type="compositionally biased region" description="Polar residues" evidence="1">
    <location>
        <begin position="98"/>
        <end position="120"/>
    </location>
</feature>
<sequence length="359" mass="38410">MIDIFRKVPEMLIDSGAPKDGYGSAVMMAHPPSSRYYRPELARLDDASVSYVPAKVETGDHFDAWTRKHMRPGNAVQTAPPINAPSTAVHKSAPLEAESTQTRSPPASLKHQQPGNTTPAATPLDALSSAVHKSVTPETEAESTQTQTQTPTPTLKRQRPDNEPAEEPQRSPVKRPKLDIQARKPSNPSKVAPMLPTATQAPADPEPSSSNHFAASETATKYESDRSGGRVSGASASPTPQVGKKRSLEDPDGVGTTPTKKPKMLHPATAPQPSLDPATKSPAPQQPKFSVPEVLEMVDARMRAYMGGGLKEASKIPEFRKLLVQRKKLVEFMAAQQQQLKAANPKAAPTGIGVGSQNA</sequence>
<dbReference type="RefSeq" id="XP_033684983.1">
    <property type="nucleotide sequence ID" value="XM_033821678.1"/>
</dbReference>
<evidence type="ECO:0000313" key="3">
    <source>
        <dbReference type="Proteomes" id="UP000800094"/>
    </source>
</evidence>
<feature type="compositionally biased region" description="Low complexity" evidence="1">
    <location>
        <begin position="136"/>
        <end position="154"/>
    </location>
</feature>
<proteinExistence type="predicted"/>
<organism evidence="2 3">
    <name type="scientific">Trematosphaeria pertusa</name>
    <dbReference type="NCBI Taxonomy" id="390896"/>
    <lineage>
        <taxon>Eukaryota</taxon>
        <taxon>Fungi</taxon>
        <taxon>Dikarya</taxon>
        <taxon>Ascomycota</taxon>
        <taxon>Pezizomycotina</taxon>
        <taxon>Dothideomycetes</taxon>
        <taxon>Pleosporomycetidae</taxon>
        <taxon>Pleosporales</taxon>
        <taxon>Massarineae</taxon>
        <taxon>Trematosphaeriaceae</taxon>
        <taxon>Trematosphaeria</taxon>
    </lineage>
</organism>
<dbReference type="Proteomes" id="UP000800094">
    <property type="component" value="Unassembled WGS sequence"/>
</dbReference>
<keyword evidence="3" id="KW-1185">Reference proteome</keyword>
<feature type="region of interest" description="Disordered" evidence="1">
    <location>
        <begin position="340"/>
        <end position="359"/>
    </location>
</feature>
<evidence type="ECO:0000313" key="2">
    <source>
        <dbReference type="EMBL" id="KAF2249979.1"/>
    </source>
</evidence>
<dbReference type="AlphaFoldDB" id="A0A6A6IIE6"/>
<protein>
    <submittedName>
        <fullName evidence="2">Uncharacterized protein</fullName>
    </submittedName>
</protein>
<gene>
    <name evidence="2" type="ORF">BU26DRAFT_293590</name>
</gene>
<name>A0A6A6IIE6_9PLEO</name>
<dbReference type="EMBL" id="ML987194">
    <property type="protein sequence ID" value="KAF2249979.1"/>
    <property type="molecule type" value="Genomic_DNA"/>
</dbReference>
<dbReference type="GeneID" id="54575008"/>
<feature type="region of interest" description="Disordered" evidence="1">
    <location>
        <begin position="73"/>
        <end position="292"/>
    </location>
</feature>